<dbReference type="Proteomes" id="UP000612282">
    <property type="component" value="Unassembled WGS sequence"/>
</dbReference>
<dbReference type="Gene3D" id="3.20.20.70">
    <property type="entry name" value="Aldolase class I"/>
    <property type="match status" value="1"/>
</dbReference>
<dbReference type="InterPro" id="IPR017853">
    <property type="entry name" value="GH"/>
</dbReference>
<reference evidence="2 3" key="1">
    <citation type="submission" date="2021-01" db="EMBL/GenBank/DDBJ databases">
        <title>Whole genome shotgun sequence of Actinoplanes couchii NBRC 106145.</title>
        <authorList>
            <person name="Komaki H."/>
            <person name="Tamura T."/>
        </authorList>
    </citation>
    <scope>NUCLEOTIDE SEQUENCE [LARGE SCALE GENOMIC DNA]</scope>
    <source>
        <strain evidence="2 3">NBRC 106145</strain>
    </source>
</reference>
<protein>
    <recommendedName>
        <fullName evidence="1">Glycoside-hydrolase family GH114 TIM-barrel domain-containing protein</fullName>
    </recommendedName>
</protein>
<gene>
    <name evidence="2" type="ORF">Aco03nite_031430</name>
</gene>
<dbReference type="EMBL" id="BOMG01000042">
    <property type="protein sequence ID" value="GID54739.1"/>
    <property type="molecule type" value="Genomic_DNA"/>
</dbReference>
<evidence type="ECO:0000313" key="2">
    <source>
        <dbReference type="EMBL" id="GID54739.1"/>
    </source>
</evidence>
<dbReference type="InterPro" id="IPR013785">
    <property type="entry name" value="Aldolase_TIM"/>
</dbReference>
<proteinExistence type="predicted"/>
<feature type="domain" description="Glycoside-hydrolase family GH114 TIM-barrel" evidence="1">
    <location>
        <begin position="96"/>
        <end position="311"/>
    </location>
</feature>
<evidence type="ECO:0000313" key="3">
    <source>
        <dbReference type="Proteomes" id="UP000612282"/>
    </source>
</evidence>
<dbReference type="PANTHER" id="PTHR35273:SF2">
    <property type="entry name" value="ALPHA-GALACTOSIDASE"/>
    <property type="match status" value="1"/>
</dbReference>
<evidence type="ECO:0000259" key="1">
    <source>
        <dbReference type="Pfam" id="PF03537"/>
    </source>
</evidence>
<dbReference type="SUPFAM" id="SSF51445">
    <property type="entry name" value="(Trans)glycosidases"/>
    <property type="match status" value="1"/>
</dbReference>
<dbReference type="Pfam" id="PF03537">
    <property type="entry name" value="Glyco_hydro_114"/>
    <property type="match status" value="1"/>
</dbReference>
<name>A0ABQ3X8G0_9ACTN</name>
<keyword evidence="3" id="KW-1185">Reference proteome</keyword>
<dbReference type="PANTHER" id="PTHR35273">
    <property type="entry name" value="ALPHA-1,4 POLYGALACTOSAMINIDASE, PUTATIVE (AFU_ORTHOLOGUE AFUA_3G07890)-RELATED"/>
    <property type="match status" value="1"/>
</dbReference>
<comment type="caution">
    <text evidence="2">The sequence shown here is derived from an EMBL/GenBank/DDBJ whole genome shotgun (WGS) entry which is preliminary data.</text>
</comment>
<organism evidence="2 3">
    <name type="scientific">Actinoplanes couchii</name>
    <dbReference type="NCBI Taxonomy" id="403638"/>
    <lineage>
        <taxon>Bacteria</taxon>
        <taxon>Bacillati</taxon>
        <taxon>Actinomycetota</taxon>
        <taxon>Actinomycetes</taxon>
        <taxon>Micromonosporales</taxon>
        <taxon>Micromonosporaceae</taxon>
        <taxon>Actinoplanes</taxon>
    </lineage>
</organism>
<accession>A0ABQ3X8G0</accession>
<dbReference type="InterPro" id="IPR004352">
    <property type="entry name" value="GH114_TIM-barrel"/>
</dbReference>
<sequence length="324" mass="34508">MVGFAALNRYRCEDAIEPSRYHSPGIVARTAVRLPSEAGPVAHCGDFVMAFLSHHLISGVSAVSLTLTGAFALAPAAQAAPSPAPAFAPPPVNATVDYQIGEAYPPPAGVTVVTRDRNDRPVAGLYNLCYVNAFQTQPDETDWWKLNHDNLLLKDKRGRYVEDPDWGETLLDTSTPAKREALAGIVGGWITGCAAAGFKAVEPDNIDSYSRSKGLLTKAGAVAYLQLLATRSHAAGLAIAQKNSTELGTAGKAAGLDFVVAEQCGEYDECRDYTSVYGNNVIDIEYTNKGFTKACASIGAQTSVIRRDVNVTAPGSRTYKYQAC</sequence>